<dbReference type="Gene3D" id="3.90.1150.10">
    <property type="entry name" value="Aspartate Aminotransferase, domain 1"/>
    <property type="match status" value="1"/>
</dbReference>
<dbReference type="RefSeq" id="WP_116076062.1">
    <property type="nucleotide sequence ID" value="NZ_CP187630.1"/>
</dbReference>
<dbReference type="InterPro" id="IPR015422">
    <property type="entry name" value="PyrdxlP-dep_Trfase_small"/>
</dbReference>
<keyword evidence="4 6" id="KW-0663">Pyridoxal phosphate</keyword>
<organism evidence="8 9">
    <name type="scientific">Priestia megaterium</name>
    <name type="common">Bacillus megaterium</name>
    <dbReference type="NCBI Taxonomy" id="1404"/>
    <lineage>
        <taxon>Bacteria</taxon>
        <taxon>Bacillati</taxon>
        <taxon>Bacillota</taxon>
        <taxon>Bacilli</taxon>
        <taxon>Bacillales</taxon>
        <taxon>Bacillaceae</taxon>
        <taxon>Priestia</taxon>
    </lineage>
</organism>
<comment type="caution">
    <text evidence="8">The sequence shown here is derived from an EMBL/GenBank/DDBJ whole genome shotgun (WGS) entry which is preliminary data.</text>
</comment>
<dbReference type="GO" id="GO:0019752">
    <property type="term" value="P:carboxylic acid metabolic process"/>
    <property type="evidence" value="ECO:0007669"/>
    <property type="project" value="InterPro"/>
</dbReference>
<dbReference type="Gene3D" id="3.40.640.10">
    <property type="entry name" value="Type I PLP-dependent aspartate aminotransferase-like (Major domain)"/>
    <property type="match status" value="1"/>
</dbReference>
<reference evidence="8 9" key="1">
    <citation type="journal article" date="2018" name="Appl. Environ. Microbiol.">
        <title>Antimicrobial susceptibility testing and tentative epidemiological cut-off values of five Bacillus species relevant for use as animal feed additives or for plant protection.</title>
        <authorList>
            <person name="Agerso Y."/>
            <person name="Stuer-Lauridsen B."/>
            <person name="Bjerre K."/>
            <person name="Jensen M.G."/>
            <person name="Johansen E."/>
            <person name="Bennedsen M."/>
            <person name="Brockmann E."/>
            <person name="Nielsen B."/>
        </authorList>
    </citation>
    <scope>NUCLEOTIDE SEQUENCE [LARGE SCALE GENOMIC DNA]</scope>
    <source>
        <strain evidence="8 9">CHCC20162</strain>
    </source>
</reference>
<dbReference type="Gene3D" id="3.90.1150.170">
    <property type="match status" value="1"/>
</dbReference>
<evidence type="ECO:0000256" key="4">
    <source>
        <dbReference type="ARBA" id="ARBA00022898"/>
    </source>
</evidence>
<accession>A0A3D8WZQ3</accession>
<dbReference type="InterPro" id="IPR002129">
    <property type="entry name" value="PyrdxlP-dep_de-COase"/>
</dbReference>
<keyword evidence="5 7" id="KW-0456">Lyase</keyword>
<gene>
    <name evidence="8" type="ORF">C3744_18860</name>
</gene>
<evidence type="ECO:0000256" key="3">
    <source>
        <dbReference type="ARBA" id="ARBA00022793"/>
    </source>
</evidence>
<dbReference type="SUPFAM" id="SSF53383">
    <property type="entry name" value="PLP-dependent transferases"/>
    <property type="match status" value="1"/>
</dbReference>
<dbReference type="Proteomes" id="UP000256519">
    <property type="component" value="Unassembled WGS sequence"/>
</dbReference>
<dbReference type="GO" id="GO:0005737">
    <property type="term" value="C:cytoplasm"/>
    <property type="evidence" value="ECO:0007669"/>
    <property type="project" value="TreeGrafter"/>
</dbReference>
<evidence type="ECO:0000313" key="9">
    <source>
        <dbReference type="Proteomes" id="UP000256519"/>
    </source>
</evidence>
<dbReference type="EMBL" id="PQWM01000022">
    <property type="protein sequence ID" value="RDZ12355.1"/>
    <property type="molecule type" value="Genomic_DNA"/>
</dbReference>
<comment type="similarity">
    <text evidence="2 7">Belongs to the group II decarboxylase family.</text>
</comment>
<dbReference type="PANTHER" id="PTHR45677">
    <property type="entry name" value="GLUTAMATE DECARBOXYLASE-RELATED"/>
    <property type="match status" value="1"/>
</dbReference>
<proteinExistence type="inferred from homology"/>
<evidence type="ECO:0000256" key="2">
    <source>
        <dbReference type="ARBA" id="ARBA00009533"/>
    </source>
</evidence>
<evidence type="ECO:0000313" key="8">
    <source>
        <dbReference type="EMBL" id="RDZ12355.1"/>
    </source>
</evidence>
<feature type="modified residue" description="N6-(pyridoxal phosphate)lysine" evidence="6">
    <location>
        <position position="304"/>
    </location>
</feature>
<keyword evidence="8" id="KW-0808">Transferase</keyword>
<evidence type="ECO:0000256" key="1">
    <source>
        <dbReference type="ARBA" id="ARBA00001933"/>
    </source>
</evidence>
<keyword evidence="3" id="KW-0210">Decarboxylase</keyword>
<dbReference type="InterPro" id="IPR015421">
    <property type="entry name" value="PyrdxlP-dep_Trfase_major"/>
</dbReference>
<protein>
    <submittedName>
        <fullName evidence="8">Aspartate aminotransferase family protein</fullName>
    </submittedName>
</protein>
<dbReference type="PANTHER" id="PTHR45677:SF8">
    <property type="entry name" value="CYSTEINE SULFINIC ACID DECARBOXYLASE"/>
    <property type="match status" value="1"/>
</dbReference>
<dbReference type="Pfam" id="PF00282">
    <property type="entry name" value="Pyridoxal_deC"/>
    <property type="match status" value="1"/>
</dbReference>
<name>A0A3D8WZQ3_PRIMG</name>
<evidence type="ECO:0000256" key="6">
    <source>
        <dbReference type="PIRSR" id="PIRSR602129-50"/>
    </source>
</evidence>
<dbReference type="GO" id="GO:0030170">
    <property type="term" value="F:pyridoxal phosphate binding"/>
    <property type="evidence" value="ECO:0007669"/>
    <property type="project" value="InterPro"/>
</dbReference>
<comment type="cofactor">
    <cofactor evidence="1 6 7">
        <name>pyridoxal 5'-phosphate</name>
        <dbReference type="ChEBI" id="CHEBI:597326"/>
    </cofactor>
</comment>
<evidence type="ECO:0000256" key="5">
    <source>
        <dbReference type="ARBA" id="ARBA00023239"/>
    </source>
</evidence>
<dbReference type="GO" id="GO:0008483">
    <property type="term" value="F:transaminase activity"/>
    <property type="evidence" value="ECO:0007669"/>
    <property type="project" value="UniProtKB-KW"/>
</dbReference>
<dbReference type="InterPro" id="IPR015424">
    <property type="entry name" value="PyrdxlP-dep_Trfase"/>
</dbReference>
<keyword evidence="8" id="KW-0032">Aminotransferase</keyword>
<sequence length="485" mass="54278">METEVFPIDSFIEPNGKNIKEVKILIEAVMNLVVDHAATSGSHSPLLPDFKEQLFDEFPLDGVPTEELLLQLETILKYSMNPLTPKYMGHMDSIPTLISCLSEFITTALNNNMLSFEMSPVFSKMEVQVLQQLTRMFGLGPNAGGVITSGGSLANLQALAVARNSILQVKENGLTSLTKQPVILVSEASHTSLHKAAMLLGIGTSSIIPVRSNLNSQMDIKDLERKITTLIQEGKQPFAVVATAGTTVTGSIDPLLPISEITKKYGIWLHVDAAYGGALVFSEKYKSLLSGVEQADSITFNPQKWMYVAKTCAMVLFKNHDLLETDFRISAPYMNEIEFTNLGEISVQGTRHADILKLYLSLQHIGLKGYENLINQSFLFAKEFTSQVKKRSYLELSGESSTNICCFRLLLKEYEQKQQDHLNLKLQQFLLKNQNVFLSLPTYRGKRWLRAVLLNPFISPSTIKKTFEKIDEFYIEHCNDPSLLK</sequence>
<dbReference type="GO" id="GO:0004058">
    <property type="term" value="F:aromatic-L-amino-acid decarboxylase activity"/>
    <property type="evidence" value="ECO:0007669"/>
    <property type="project" value="UniProtKB-ARBA"/>
</dbReference>
<dbReference type="AlphaFoldDB" id="A0A3D8WZQ3"/>
<evidence type="ECO:0000256" key="7">
    <source>
        <dbReference type="RuleBase" id="RU000382"/>
    </source>
</evidence>